<proteinExistence type="predicted"/>
<evidence type="ECO:0000313" key="2">
    <source>
        <dbReference type="EMBL" id="DAE11659.1"/>
    </source>
</evidence>
<dbReference type="EMBL" id="BK015535">
    <property type="protein sequence ID" value="DAE11659.1"/>
    <property type="molecule type" value="Genomic_DNA"/>
</dbReference>
<sequence length="109" mass="12905">MANVNQLKEELRNLAGTSSYNHENTRKYIEKNKDVKEVYGKVNALAVEEQKVKNYNKLVNQLTTSINRLSKQIEEKTKEQKALIEKVELLDEKFYKKYFRFIQEGSWTS</sequence>
<name>A0A8S5PYS6_9CAUD</name>
<accession>A0A8S5PYS6</accession>
<feature type="coiled-coil region" evidence="1">
    <location>
        <begin position="45"/>
        <end position="93"/>
    </location>
</feature>
<evidence type="ECO:0000256" key="1">
    <source>
        <dbReference type="SAM" id="Coils"/>
    </source>
</evidence>
<keyword evidence="1" id="KW-0175">Coiled coil</keyword>
<protein>
    <submittedName>
        <fullName evidence="2">Uncharacterized protein</fullName>
    </submittedName>
</protein>
<organism evidence="2">
    <name type="scientific">Siphoviridae sp. ct2vX3</name>
    <dbReference type="NCBI Taxonomy" id="2825318"/>
    <lineage>
        <taxon>Viruses</taxon>
        <taxon>Duplodnaviria</taxon>
        <taxon>Heunggongvirae</taxon>
        <taxon>Uroviricota</taxon>
        <taxon>Caudoviricetes</taxon>
    </lineage>
</organism>
<reference evidence="2" key="1">
    <citation type="journal article" date="2021" name="Proc. Natl. Acad. Sci. U.S.A.">
        <title>A Catalog of Tens of Thousands of Viruses from Human Metagenomes Reveals Hidden Associations with Chronic Diseases.</title>
        <authorList>
            <person name="Tisza M.J."/>
            <person name="Buck C.B."/>
        </authorList>
    </citation>
    <scope>NUCLEOTIDE SEQUENCE</scope>
    <source>
        <strain evidence="2">Ct2vX3</strain>
    </source>
</reference>